<dbReference type="RefSeq" id="WP_183199303.1">
    <property type="nucleotide sequence ID" value="NZ_JACIEK010000002.1"/>
</dbReference>
<gene>
    <name evidence="13" type="ORF">GGR04_001607</name>
</gene>
<dbReference type="GO" id="GO:0016779">
    <property type="term" value="F:nucleotidyltransferase activity"/>
    <property type="evidence" value="ECO:0007669"/>
    <property type="project" value="UniProtKB-KW"/>
</dbReference>
<dbReference type="InterPro" id="IPR000394">
    <property type="entry name" value="RNA_pol_sigma_54"/>
</dbReference>
<comment type="function">
    <text evidence="9">Sigma factors are initiation factors that promote the attachment of RNA polymerase to specific initiation sites and are then released.</text>
</comment>
<dbReference type="Gene3D" id="1.10.10.60">
    <property type="entry name" value="Homeodomain-like"/>
    <property type="match status" value="1"/>
</dbReference>
<feature type="region of interest" description="Disordered" evidence="10">
    <location>
        <begin position="52"/>
        <end position="113"/>
    </location>
</feature>
<dbReference type="Pfam" id="PF00309">
    <property type="entry name" value="Sigma54_AID"/>
    <property type="match status" value="1"/>
</dbReference>
<dbReference type="InterPro" id="IPR007046">
    <property type="entry name" value="RNA_pol_sigma_54_core-bd"/>
</dbReference>
<evidence type="ECO:0000256" key="5">
    <source>
        <dbReference type="ARBA" id="ARBA00023015"/>
    </source>
</evidence>
<sequence length="515" mass="54708">MNLSVGLQVRQSQSLVMTPQLLQSIRLLQFHHVELQAFLEREAEANPLIELAAPGLDPSGEAPFGDASTGTDGDAPPVWAAEAPPGAVTGEDGGAQAFTDATHSGALPHPDDGEAFLAAPRELVRGGAGAGESGFDDRLEGLAEAPASRSAHAVTEIADIIADARERRIAEWVFADLDEAGYCPADWAERAERLALPRAAAEAMLARLQAAAEPAGLFARDLAECLAIQLRRRGRFDPVIAAVLAHLPLLARRDFAALARLTGEDEAGLLDILREIRTLDPRPGAGLGIGAGLGRTEAVLPDVVVRAMANGAGWQVDLNAAAFPRLLVDQRYVQTVLAGEPTADERAFVSRCQQNATWLARSLDQRARTILKVATEIVRRQDGFLHEGVSGLKPMTLMDVAEAVGLHESTVSRVTANKFMATPRGTVEMKFFFTVAIAASDGGEAHSAESVKLRIARLIGAEGPGAVLSDDDIAAALKGEGIDLARRTVAKYREALGLPSSVQRRREMNARRLAG</sequence>
<dbReference type="PANTHER" id="PTHR32248">
    <property type="entry name" value="RNA POLYMERASE SIGMA-54 FACTOR"/>
    <property type="match status" value="1"/>
</dbReference>
<dbReference type="GO" id="GO:0016987">
    <property type="term" value="F:sigma factor activity"/>
    <property type="evidence" value="ECO:0007669"/>
    <property type="project" value="UniProtKB-KW"/>
</dbReference>
<organism evidence="13 14">
    <name type="scientific">Aureimonas pseudogalii</name>
    <dbReference type="NCBI Taxonomy" id="1744844"/>
    <lineage>
        <taxon>Bacteria</taxon>
        <taxon>Pseudomonadati</taxon>
        <taxon>Pseudomonadota</taxon>
        <taxon>Alphaproteobacteria</taxon>
        <taxon>Hyphomicrobiales</taxon>
        <taxon>Aurantimonadaceae</taxon>
        <taxon>Aureimonas</taxon>
    </lineage>
</organism>
<keyword evidence="8 9" id="KW-0804">Transcription</keyword>
<keyword evidence="2 9" id="KW-0240">DNA-directed RNA polymerase</keyword>
<evidence type="ECO:0000256" key="10">
    <source>
        <dbReference type="SAM" id="MobiDB-lite"/>
    </source>
</evidence>
<accession>A0A7W6H383</accession>
<dbReference type="PROSITE" id="PS50044">
    <property type="entry name" value="SIGMA54_3"/>
    <property type="match status" value="1"/>
</dbReference>
<dbReference type="PANTHER" id="PTHR32248:SF4">
    <property type="entry name" value="RNA POLYMERASE SIGMA-54 FACTOR"/>
    <property type="match status" value="1"/>
</dbReference>
<evidence type="ECO:0000259" key="11">
    <source>
        <dbReference type="Pfam" id="PF04552"/>
    </source>
</evidence>
<dbReference type="Gene3D" id="1.10.10.1330">
    <property type="entry name" value="RNA polymerase sigma-54 factor, core-binding domain"/>
    <property type="match status" value="1"/>
</dbReference>
<dbReference type="InterPro" id="IPR038709">
    <property type="entry name" value="RpoN_core-bd_sf"/>
</dbReference>
<dbReference type="PIRSF" id="PIRSF000774">
    <property type="entry name" value="RpoN"/>
    <property type="match status" value="1"/>
</dbReference>
<evidence type="ECO:0000256" key="1">
    <source>
        <dbReference type="ARBA" id="ARBA00008798"/>
    </source>
</evidence>
<keyword evidence="4 9" id="KW-0548">Nucleotidyltransferase</keyword>
<dbReference type="PROSITE" id="PS00718">
    <property type="entry name" value="SIGMA54_2"/>
    <property type="match status" value="1"/>
</dbReference>
<evidence type="ECO:0000256" key="3">
    <source>
        <dbReference type="ARBA" id="ARBA00022679"/>
    </source>
</evidence>
<evidence type="ECO:0000256" key="7">
    <source>
        <dbReference type="ARBA" id="ARBA00023125"/>
    </source>
</evidence>
<dbReference type="Pfam" id="PF04552">
    <property type="entry name" value="Sigma54_DBD"/>
    <property type="match status" value="1"/>
</dbReference>
<keyword evidence="6 9" id="KW-0731">Sigma factor</keyword>
<dbReference type="GO" id="GO:0006352">
    <property type="term" value="P:DNA-templated transcription initiation"/>
    <property type="evidence" value="ECO:0007669"/>
    <property type="project" value="InterPro"/>
</dbReference>
<dbReference type="PRINTS" id="PR00045">
    <property type="entry name" value="SIGMA54FCT"/>
</dbReference>
<dbReference type="Pfam" id="PF04963">
    <property type="entry name" value="Sigma54_CBD"/>
    <property type="match status" value="1"/>
</dbReference>
<feature type="domain" description="RNA polymerase sigma factor 54 core-binding" evidence="12">
    <location>
        <begin position="151"/>
        <end position="332"/>
    </location>
</feature>
<evidence type="ECO:0000313" key="14">
    <source>
        <dbReference type="Proteomes" id="UP000542776"/>
    </source>
</evidence>
<protein>
    <recommendedName>
        <fullName evidence="9">RNA polymerase sigma-54 factor</fullName>
    </recommendedName>
</protein>
<dbReference type="AlphaFoldDB" id="A0A7W6H383"/>
<dbReference type="GO" id="GO:0000428">
    <property type="term" value="C:DNA-directed RNA polymerase complex"/>
    <property type="evidence" value="ECO:0007669"/>
    <property type="project" value="UniProtKB-KW"/>
</dbReference>
<dbReference type="NCBIfam" id="NF004596">
    <property type="entry name" value="PRK05932.1-3"/>
    <property type="match status" value="1"/>
</dbReference>
<reference evidence="13 14" key="1">
    <citation type="submission" date="2020-08" db="EMBL/GenBank/DDBJ databases">
        <title>Genomic Encyclopedia of Type Strains, Phase IV (KMG-IV): sequencing the most valuable type-strain genomes for metagenomic binning, comparative biology and taxonomic classification.</title>
        <authorList>
            <person name="Goeker M."/>
        </authorList>
    </citation>
    <scope>NUCLEOTIDE SEQUENCE [LARGE SCALE GENOMIC DNA]</scope>
    <source>
        <strain evidence="13 14">DSM 102238</strain>
    </source>
</reference>
<evidence type="ECO:0000256" key="4">
    <source>
        <dbReference type="ARBA" id="ARBA00022695"/>
    </source>
</evidence>
<evidence type="ECO:0000256" key="9">
    <source>
        <dbReference type="PIRNR" id="PIRNR000774"/>
    </source>
</evidence>
<comment type="similarity">
    <text evidence="1 9">Belongs to the sigma-54 factor family.</text>
</comment>
<evidence type="ECO:0000256" key="8">
    <source>
        <dbReference type="ARBA" id="ARBA00023163"/>
    </source>
</evidence>
<dbReference type="PROSITE" id="PS00717">
    <property type="entry name" value="SIGMA54_1"/>
    <property type="match status" value="1"/>
</dbReference>
<name>A0A7W6H383_9HYPH</name>
<dbReference type="Proteomes" id="UP000542776">
    <property type="component" value="Unassembled WGS sequence"/>
</dbReference>
<proteinExistence type="inferred from homology"/>
<dbReference type="GO" id="GO:0001216">
    <property type="term" value="F:DNA-binding transcription activator activity"/>
    <property type="evidence" value="ECO:0007669"/>
    <property type="project" value="InterPro"/>
</dbReference>
<dbReference type="NCBIfam" id="TIGR02395">
    <property type="entry name" value="rpoN_sigma"/>
    <property type="match status" value="1"/>
</dbReference>
<keyword evidence="7 9" id="KW-0238">DNA-binding</keyword>
<dbReference type="EMBL" id="JACIEK010000002">
    <property type="protein sequence ID" value="MBB3997771.1"/>
    <property type="molecule type" value="Genomic_DNA"/>
</dbReference>
<evidence type="ECO:0000313" key="13">
    <source>
        <dbReference type="EMBL" id="MBB3997771.1"/>
    </source>
</evidence>
<feature type="domain" description="RNA polymerase sigma factor 54 DNA-binding" evidence="11">
    <location>
        <begin position="348"/>
        <end position="506"/>
    </location>
</feature>
<evidence type="ECO:0000256" key="2">
    <source>
        <dbReference type="ARBA" id="ARBA00022478"/>
    </source>
</evidence>
<keyword evidence="3 9" id="KW-0808">Transferase</keyword>
<keyword evidence="14" id="KW-1185">Reference proteome</keyword>
<dbReference type="GO" id="GO:0003677">
    <property type="term" value="F:DNA binding"/>
    <property type="evidence" value="ECO:0007669"/>
    <property type="project" value="UniProtKB-KW"/>
</dbReference>
<keyword evidence="5 9" id="KW-0805">Transcription regulation</keyword>
<evidence type="ECO:0000259" key="12">
    <source>
        <dbReference type="Pfam" id="PF04963"/>
    </source>
</evidence>
<comment type="caution">
    <text evidence="13">The sequence shown here is derived from an EMBL/GenBank/DDBJ whole genome shotgun (WGS) entry which is preliminary data.</text>
</comment>
<evidence type="ECO:0000256" key="6">
    <source>
        <dbReference type="ARBA" id="ARBA00023082"/>
    </source>
</evidence>
<dbReference type="InterPro" id="IPR007634">
    <property type="entry name" value="RNA_pol_sigma_54_DNA-bd"/>
</dbReference>